<evidence type="ECO:0000256" key="9">
    <source>
        <dbReference type="ARBA" id="ARBA00023212"/>
    </source>
</evidence>
<dbReference type="GO" id="GO:0008608">
    <property type="term" value="P:attachment of spindle microtubules to kinetochore"/>
    <property type="evidence" value="ECO:0007669"/>
    <property type="project" value="InterPro"/>
</dbReference>
<comment type="subcellular location">
    <subcellularLocation>
        <location evidence="3">Chromosome</location>
        <location evidence="3">Centromere</location>
        <location evidence="3">Kinetochore</location>
    </subcellularLocation>
    <subcellularLocation>
        <location evidence="2">Cytoplasm</location>
        <location evidence="2">Cytoskeleton</location>
        <location evidence="2">Spindle</location>
    </subcellularLocation>
    <subcellularLocation>
        <location evidence="1">Nucleus</location>
    </subcellularLocation>
</comment>
<evidence type="ECO:0000256" key="14">
    <source>
        <dbReference type="SAM" id="MobiDB-lite"/>
    </source>
</evidence>
<evidence type="ECO:0000256" key="6">
    <source>
        <dbReference type="ARBA" id="ARBA00022454"/>
    </source>
</evidence>
<dbReference type="PANTHER" id="PTHR28262">
    <property type="entry name" value="DASH COMPLEX SUBUNIT SPC19"/>
    <property type="match status" value="1"/>
</dbReference>
<comment type="similarity">
    <text evidence="4">Belongs to the DASH complex SPC19 family.</text>
</comment>
<evidence type="ECO:0000313" key="16">
    <source>
        <dbReference type="Proteomes" id="UP000799770"/>
    </source>
</evidence>
<dbReference type="PANTHER" id="PTHR28262:SF1">
    <property type="entry name" value="DASH COMPLEX SUBUNIT SPC19"/>
    <property type="match status" value="1"/>
</dbReference>
<evidence type="ECO:0000256" key="13">
    <source>
        <dbReference type="SAM" id="Coils"/>
    </source>
</evidence>
<dbReference type="Proteomes" id="UP000799770">
    <property type="component" value="Unassembled WGS sequence"/>
</dbReference>
<dbReference type="AlphaFoldDB" id="A0A6A5YQZ3"/>
<keyword evidence="8" id="KW-0995">Kinetochore</keyword>
<keyword evidence="6" id="KW-0158">Chromosome</keyword>
<proteinExistence type="inferred from homology"/>
<dbReference type="Pfam" id="PF08287">
    <property type="entry name" value="DASH_Spc19"/>
    <property type="match status" value="1"/>
</dbReference>
<keyword evidence="9" id="KW-0206">Cytoskeleton</keyword>
<reference evidence="15" key="1">
    <citation type="journal article" date="2020" name="Stud. Mycol.">
        <title>101 Dothideomycetes genomes: a test case for predicting lifestyles and emergence of pathogens.</title>
        <authorList>
            <person name="Haridas S."/>
            <person name="Albert R."/>
            <person name="Binder M."/>
            <person name="Bloem J."/>
            <person name="Labutti K."/>
            <person name="Salamov A."/>
            <person name="Andreopoulos B."/>
            <person name="Baker S."/>
            <person name="Barry K."/>
            <person name="Bills G."/>
            <person name="Bluhm B."/>
            <person name="Cannon C."/>
            <person name="Castanera R."/>
            <person name="Culley D."/>
            <person name="Daum C."/>
            <person name="Ezra D."/>
            <person name="Gonzalez J."/>
            <person name="Henrissat B."/>
            <person name="Kuo A."/>
            <person name="Liang C."/>
            <person name="Lipzen A."/>
            <person name="Lutzoni F."/>
            <person name="Magnuson J."/>
            <person name="Mondo S."/>
            <person name="Nolan M."/>
            <person name="Ohm R."/>
            <person name="Pangilinan J."/>
            <person name="Park H.-J."/>
            <person name="Ramirez L."/>
            <person name="Alfaro M."/>
            <person name="Sun H."/>
            <person name="Tritt A."/>
            <person name="Yoshinaga Y."/>
            <person name="Zwiers L.-H."/>
            <person name="Turgeon B."/>
            <person name="Goodwin S."/>
            <person name="Spatafora J."/>
            <person name="Crous P."/>
            <person name="Grigoriev I."/>
        </authorList>
    </citation>
    <scope>NUCLEOTIDE SEQUENCE</scope>
    <source>
        <strain evidence="15">CBS 627.86</strain>
    </source>
</reference>
<sequence length="175" mass="19698">DGNMTSSLEGCVSSLRTSMQLLDSSISILESGVNDFPRLAKVLQTTRHFELISEPDLQSAQSTLLSEIRPEVESLLGRVDKYLEKLERREQSLIAKSDLNEGRLSRENTGASAFRPNSRTGQRSAGQEGGGKTMNTLQEMKYKQLRAKKERLSYAVETLEMQAKQRERQLRMSMA</sequence>
<keyword evidence="10" id="KW-0539">Nucleus</keyword>
<evidence type="ECO:0000256" key="7">
    <source>
        <dbReference type="ARBA" id="ARBA00022490"/>
    </source>
</evidence>
<protein>
    <recommendedName>
        <fullName evidence="5">DASH complex subunit SPC19</fullName>
    </recommendedName>
    <alternativeName>
        <fullName evidence="12">Outer kinetochore protein SPC19</fullName>
    </alternativeName>
</protein>
<feature type="region of interest" description="Disordered" evidence="14">
    <location>
        <begin position="104"/>
        <end position="135"/>
    </location>
</feature>
<feature type="coiled-coil region" evidence="13">
    <location>
        <begin position="142"/>
        <end position="169"/>
    </location>
</feature>
<keyword evidence="13" id="KW-0175">Coiled coil</keyword>
<evidence type="ECO:0000256" key="2">
    <source>
        <dbReference type="ARBA" id="ARBA00004186"/>
    </source>
</evidence>
<feature type="non-terminal residue" evidence="15">
    <location>
        <position position="1"/>
    </location>
</feature>
<organism evidence="15 16">
    <name type="scientific">Lophiotrema nucula</name>
    <dbReference type="NCBI Taxonomy" id="690887"/>
    <lineage>
        <taxon>Eukaryota</taxon>
        <taxon>Fungi</taxon>
        <taxon>Dikarya</taxon>
        <taxon>Ascomycota</taxon>
        <taxon>Pezizomycotina</taxon>
        <taxon>Dothideomycetes</taxon>
        <taxon>Pleosporomycetidae</taxon>
        <taxon>Pleosporales</taxon>
        <taxon>Lophiotremataceae</taxon>
        <taxon>Lophiotrema</taxon>
    </lineage>
</organism>
<dbReference type="InterPro" id="IPR013251">
    <property type="entry name" value="DASH_Spc19"/>
</dbReference>
<keyword evidence="16" id="KW-1185">Reference proteome</keyword>
<gene>
    <name evidence="15" type="ORF">BDV96DRAFT_470139</name>
</gene>
<dbReference type="GO" id="GO:0042729">
    <property type="term" value="C:DASH complex"/>
    <property type="evidence" value="ECO:0007669"/>
    <property type="project" value="InterPro"/>
</dbReference>
<evidence type="ECO:0000256" key="12">
    <source>
        <dbReference type="ARBA" id="ARBA00032583"/>
    </source>
</evidence>
<evidence type="ECO:0000256" key="8">
    <source>
        <dbReference type="ARBA" id="ARBA00022838"/>
    </source>
</evidence>
<evidence type="ECO:0000256" key="4">
    <source>
        <dbReference type="ARBA" id="ARBA00008952"/>
    </source>
</evidence>
<feature type="non-terminal residue" evidence="15">
    <location>
        <position position="175"/>
    </location>
</feature>
<dbReference type="EMBL" id="ML977341">
    <property type="protein sequence ID" value="KAF2109679.1"/>
    <property type="molecule type" value="Genomic_DNA"/>
</dbReference>
<evidence type="ECO:0000313" key="15">
    <source>
        <dbReference type="EMBL" id="KAF2109679.1"/>
    </source>
</evidence>
<evidence type="ECO:0000256" key="1">
    <source>
        <dbReference type="ARBA" id="ARBA00004123"/>
    </source>
</evidence>
<feature type="compositionally biased region" description="Polar residues" evidence="14">
    <location>
        <begin position="107"/>
        <end position="125"/>
    </location>
</feature>
<keyword evidence="7" id="KW-0963">Cytoplasm</keyword>
<name>A0A6A5YQZ3_9PLEO</name>
<evidence type="ECO:0000256" key="10">
    <source>
        <dbReference type="ARBA" id="ARBA00023242"/>
    </source>
</evidence>
<evidence type="ECO:0000256" key="3">
    <source>
        <dbReference type="ARBA" id="ARBA00004629"/>
    </source>
</evidence>
<accession>A0A6A5YQZ3</accession>
<dbReference type="GO" id="GO:0005876">
    <property type="term" value="C:spindle microtubule"/>
    <property type="evidence" value="ECO:0007669"/>
    <property type="project" value="InterPro"/>
</dbReference>
<evidence type="ECO:0000256" key="11">
    <source>
        <dbReference type="ARBA" id="ARBA00023328"/>
    </source>
</evidence>
<evidence type="ECO:0000256" key="5">
    <source>
        <dbReference type="ARBA" id="ARBA00016329"/>
    </source>
</evidence>
<keyword evidence="11" id="KW-0137">Centromere</keyword>
<dbReference type="OrthoDB" id="3361333at2759"/>